<accession>A0A561CAH2</accession>
<dbReference type="InterPro" id="IPR017972">
    <property type="entry name" value="Cyt_P450_CS"/>
</dbReference>
<dbReference type="EMBL" id="VIVN01000031">
    <property type="protein sequence ID" value="TWD87932.1"/>
    <property type="molecule type" value="Genomic_DNA"/>
</dbReference>
<evidence type="ECO:0000256" key="2">
    <source>
        <dbReference type="ARBA" id="ARBA00022617"/>
    </source>
</evidence>
<keyword evidence="4 7" id="KW-0560">Oxidoreductase</keyword>
<dbReference type="PANTHER" id="PTHR46696">
    <property type="entry name" value="P450, PUTATIVE (EUROFUNG)-RELATED"/>
    <property type="match status" value="1"/>
</dbReference>
<comment type="similarity">
    <text evidence="1 7">Belongs to the cytochrome P450 family.</text>
</comment>
<sequence length="402" mass="46871">MKTDLNQTLPLSFTTTEFFQNPYPFYEKFRSMHPIYWGNLLKYPGWYVTGYEEAITILQDTRFKNRTPLPQTSKKYEQLKNIQNDMMLFKNQPDHKRLRFLVSNLFTPRMVEHLRPFIQETVNDLLQQFQNKKTMDVVSDFAFPLASLVIAKILGVPQEERYQFREWAASLIQTIDFTRSRKALDTGNAITIILRDYFNELIKKRKHSPEEDLISLLIKEEQQGDRLTDEELLATCILLVIAGHETTVNLISNSILTLLKHPNQLMELKEKPLLIEGAIEECLRYESPTQMTARIATEDIEIHHTTIKKGEQIYILLGAANRDQNKFHDSHLFDITRNPNPHLAFGYGTHFCLGAPLARLETQIAIKSFLAWKDNLQLAASDLQWRKLIGFRSLNELQIIFD</sequence>
<keyword evidence="5 7" id="KW-0408">Iron</keyword>
<dbReference type="InterPro" id="IPR002397">
    <property type="entry name" value="Cyt_P450_B"/>
</dbReference>
<dbReference type="PROSITE" id="PS00086">
    <property type="entry name" value="CYTOCHROME_P450"/>
    <property type="match status" value="1"/>
</dbReference>
<proteinExistence type="inferred from homology"/>
<organism evidence="8 9">
    <name type="scientific">Neobacillus bataviensis</name>
    <dbReference type="NCBI Taxonomy" id="220685"/>
    <lineage>
        <taxon>Bacteria</taxon>
        <taxon>Bacillati</taxon>
        <taxon>Bacillota</taxon>
        <taxon>Bacilli</taxon>
        <taxon>Bacillales</taxon>
        <taxon>Bacillaceae</taxon>
        <taxon>Neobacillus</taxon>
    </lineage>
</organism>
<keyword evidence="2 7" id="KW-0349">Heme</keyword>
<gene>
    <name evidence="8" type="ORF">FB550_1318</name>
</gene>
<dbReference type="InterPro" id="IPR036396">
    <property type="entry name" value="Cyt_P450_sf"/>
</dbReference>
<keyword evidence="6 7" id="KW-0503">Monooxygenase</keyword>
<evidence type="ECO:0000256" key="5">
    <source>
        <dbReference type="ARBA" id="ARBA00023004"/>
    </source>
</evidence>
<dbReference type="Proteomes" id="UP000319671">
    <property type="component" value="Unassembled WGS sequence"/>
</dbReference>
<dbReference type="FunFam" id="1.10.630.10:FF:000018">
    <property type="entry name" value="Cytochrome P450 monooxygenase"/>
    <property type="match status" value="1"/>
</dbReference>
<evidence type="ECO:0000313" key="8">
    <source>
        <dbReference type="EMBL" id="TWD87932.1"/>
    </source>
</evidence>
<dbReference type="PRINTS" id="PR00385">
    <property type="entry name" value="P450"/>
</dbReference>
<keyword evidence="3 7" id="KW-0479">Metal-binding</keyword>
<evidence type="ECO:0000313" key="9">
    <source>
        <dbReference type="Proteomes" id="UP000319671"/>
    </source>
</evidence>
<dbReference type="GO" id="GO:0005506">
    <property type="term" value="F:iron ion binding"/>
    <property type="evidence" value="ECO:0007669"/>
    <property type="project" value="InterPro"/>
</dbReference>
<dbReference type="InterPro" id="IPR001128">
    <property type="entry name" value="Cyt_P450"/>
</dbReference>
<evidence type="ECO:0000256" key="4">
    <source>
        <dbReference type="ARBA" id="ARBA00023002"/>
    </source>
</evidence>
<dbReference type="Gene3D" id="1.10.630.10">
    <property type="entry name" value="Cytochrome P450"/>
    <property type="match status" value="1"/>
</dbReference>
<evidence type="ECO:0000256" key="1">
    <source>
        <dbReference type="ARBA" id="ARBA00010617"/>
    </source>
</evidence>
<dbReference type="AlphaFoldDB" id="A0A561CAH2"/>
<comment type="caution">
    <text evidence="8">The sequence shown here is derived from an EMBL/GenBank/DDBJ whole genome shotgun (WGS) entry which is preliminary data.</text>
</comment>
<dbReference type="Pfam" id="PF00067">
    <property type="entry name" value="p450"/>
    <property type="match status" value="2"/>
</dbReference>
<keyword evidence="9" id="KW-1185">Reference proteome</keyword>
<dbReference type="GO" id="GO:0016705">
    <property type="term" value="F:oxidoreductase activity, acting on paired donors, with incorporation or reduction of molecular oxygen"/>
    <property type="evidence" value="ECO:0007669"/>
    <property type="project" value="InterPro"/>
</dbReference>
<reference evidence="8 9" key="1">
    <citation type="submission" date="2019-06" db="EMBL/GenBank/DDBJ databases">
        <title>Sorghum-associated microbial communities from plants grown in Nebraska, USA.</title>
        <authorList>
            <person name="Schachtman D."/>
        </authorList>
    </citation>
    <scope>NUCLEOTIDE SEQUENCE [LARGE SCALE GENOMIC DNA]</scope>
    <source>
        <strain evidence="8 9">2482</strain>
    </source>
</reference>
<evidence type="ECO:0000256" key="3">
    <source>
        <dbReference type="ARBA" id="ARBA00022723"/>
    </source>
</evidence>
<dbReference type="GO" id="GO:0004497">
    <property type="term" value="F:monooxygenase activity"/>
    <property type="evidence" value="ECO:0007669"/>
    <property type="project" value="UniProtKB-KW"/>
</dbReference>
<dbReference type="GO" id="GO:0020037">
    <property type="term" value="F:heme binding"/>
    <property type="evidence" value="ECO:0007669"/>
    <property type="project" value="InterPro"/>
</dbReference>
<protein>
    <submittedName>
        <fullName evidence="8">Pimelate synthase BioI</fullName>
    </submittedName>
</protein>
<dbReference type="PANTHER" id="PTHR46696:SF4">
    <property type="entry name" value="BIOTIN BIOSYNTHESIS CYTOCHROME P450"/>
    <property type="match status" value="1"/>
</dbReference>
<dbReference type="RefSeq" id="WP_144568793.1">
    <property type="nucleotide sequence ID" value="NZ_VIVN01000031.1"/>
</dbReference>
<evidence type="ECO:0000256" key="6">
    <source>
        <dbReference type="ARBA" id="ARBA00023033"/>
    </source>
</evidence>
<dbReference type="CDD" id="cd20625">
    <property type="entry name" value="CYP164-like"/>
    <property type="match status" value="1"/>
</dbReference>
<name>A0A561CAH2_9BACI</name>
<dbReference type="PRINTS" id="PR00359">
    <property type="entry name" value="BP450"/>
</dbReference>
<evidence type="ECO:0000256" key="7">
    <source>
        <dbReference type="RuleBase" id="RU000461"/>
    </source>
</evidence>
<dbReference type="SUPFAM" id="SSF48264">
    <property type="entry name" value="Cytochrome P450"/>
    <property type="match status" value="1"/>
</dbReference>